<gene>
    <name evidence="3" type="ORF">VSP0166_LOCUS14710</name>
</gene>
<evidence type="ECO:0000256" key="2">
    <source>
        <dbReference type="SAM" id="SignalP"/>
    </source>
</evidence>
<dbReference type="AlphaFoldDB" id="A0A7S4IND0"/>
<evidence type="ECO:0000313" key="3">
    <source>
        <dbReference type="EMBL" id="CAE2234324.1"/>
    </source>
</evidence>
<name>A0A7S4IND0_9EUKA</name>
<organism evidence="3">
    <name type="scientific">Vannella robusta</name>
    <dbReference type="NCBI Taxonomy" id="1487602"/>
    <lineage>
        <taxon>Eukaryota</taxon>
        <taxon>Amoebozoa</taxon>
        <taxon>Discosea</taxon>
        <taxon>Flabellinia</taxon>
        <taxon>Vannellidae</taxon>
        <taxon>Vannella</taxon>
    </lineage>
</organism>
<protein>
    <submittedName>
        <fullName evidence="3">Uncharacterized protein</fullName>
    </submittedName>
</protein>
<keyword evidence="2" id="KW-0732">Signal</keyword>
<evidence type="ECO:0000256" key="1">
    <source>
        <dbReference type="SAM" id="MobiDB-lite"/>
    </source>
</evidence>
<feature type="signal peptide" evidence="2">
    <location>
        <begin position="1"/>
        <end position="20"/>
    </location>
</feature>
<feature type="region of interest" description="Disordered" evidence="1">
    <location>
        <begin position="84"/>
        <end position="104"/>
    </location>
</feature>
<accession>A0A7S4IND0</accession>
<proteinExistence type="predicted"/>
<sequence>MLRVLLSLLFVSCVVCQGDACESIDEPCNRQACIEACSDCQSDCLTLFTFPAQYTCDNPSRTVSVYDVCPDYDAFSSSIFSPTDFSSTQSSTSSSTNSGSSSTASTTKQSFALFLFLLLSLILG</sequence>
<reference evidence="3" key="1">
    <citation type="submission" date="2021-01" db="EMBL/GenBank/DDBJ databases">
        <authorList>
            <person name="Corre E."/>
            <person name="Pelletier E."/>
            <person name="Niang G."/>
            <person name="Scheremetjew M."/>
            <person name="Finn R."/>
            <person name="Kale V."/>
            <person name="Holt S."/>
            <person name="Cochrane G."/>
            <person name="Meng A."/>
            <person name="Brown T."/>
            <person name="Cohen L."/>
        </authorList>
    </citation>
    <scope>NUCLEOTIDE SEQUENCE</scope>
    <source>
        <strain evidence="3">DIVA3 518/3/11/1/6</strain>
    </source>
</reference>
<feature type="chain" id="PRO_5031041378" evidence="2">
    <location>
        <begin position="21"/>
        <end position="124"/>
    </location>
</feature>
<dbReference type="EMBL" id="HBKP01020898">
    <property type="protein sequence ID" value="CAE2234324.1"/>
    <property type="molecule type" value="Transcribed_RNA"/>
</dbReference>